<keyword evidence="2" id="KW-1185">Reference proteome</keyword>
<sequence>MNEEREKIRCRSCELVQWRDRDNCRRCGATLPEQVVKIVERVVEKVIVDKAPECLASLEQAQRLITEATQLLTKQAVAQTEPALLAQFSTEVPFPTMVDMERAMIVAAYRRSNRKPLEAARMLDIGKTTFYRKLRSLKLAA</sequence>
<dbReference type="InterPro" id="IPR009057">
    <property type="entry name" value="Homeodomain-like_sf"/>
</dbReference>
<dbReference type="Proteomes" id="UP001596091">
    <property type="component" value="Unassembled WGS sequence"/>
</dbReference>
<name>A0ABW1ECG1_9BACT</name>
<reference evidence="2" key="1">
    <citation type="journal article" date="2019" name="Int. J. Syst. Evol. Microbiol.">
        <title>The Global Catalogue of Microorganisms (GCM) 10K type strain sequencing project: providing services to taxonomists for standard genome sequencing and annotation.</title>
        <authorList>
            <consortium name="The Broad Institute Genomics Platform"/>
            <consortium name="The Broad Institute Genome Sequencing Center for Infectious Disease"/>
            <person name="Wu L."/>
            <person name="Ma J."/>
        </authorList>
    </citation>
    <scope>NUCLEOTIDE SEQUENCE [LARGE SCALE GENOMIC DNA]</scope>
    <source>
        <strain evidence="2">JCM 4087</strain>
    </source>
</reference>
<evidence type="ECO:0000313" key="2">
    <source>
        <dbReference type="Proteomes" id="UP001596091"/>
    </source>
</evidence>
<evidence type="ECO:0000313" key="1">
    <source>
        <dbReference type="EMBL" id="MFC5861725.1"/>
    </source>
</evidence>
<protein>
    <submittedName>
        <fullName evidence="1">Helix-turn-helix domain-containing protein</fullName>
    </submittedName>
</protein>
<dbReference type="RefSeq" id="WP_263337268.1">
    <property type="nucleotide sequence ID" value="NZ_JAGSYH010000004.1"/>
</dbReference>
<gene>
    <name evidence="1" type="ORF">ACFPT7_05430</name>
</gene>
<dbReference type="SUPFAM" id="SSF46689">
    <property type="entry name" value="Homeodomain-like"/>
    <property type="match status" value="1"/>
</dbReference>
<accession>A0ABW1ECG1</accession>
<comment type="caution">
    <text evidence="1">The sequence shown here is derived from an EMBL/GenBank/DDBJ whole genome shotgun (WGS) entry which is preliminary data.</text>
</comment>
<organism evidence="1 2">
    <name type="scientific">Acidicapsa dinghuensis</name>
    <dbReference type="NCBI Taxonomy" id="2218256"/>
    <lineage>
        <taxon>Bacteria</taxon>
        <taxon>Pseudomonadati</taxon>
        <taxon>Acidobacteriota</taxon>
        <taxon>Terriglobia</taxon>
        <taxon>Terriglobales</taxon>
        <taxon>Acidobacteriaceae</taxon>
        <taxon>Acidicapsa</taxon>
    </lineage>
</organism>
<proteinExistence type="predicted"/>
<dbReference type="EMBL" id="JBHSPH010000002">
    <property type="protein sequence ID" value="MFC5861725.1"/>
    <property type="molecule type" value="Genomic_DNA"/>
</dbReference>
<dbReference type="Gene3D" id="1.10.10.60">
    <property type="entry name" value="Homeodomain-like"/>
    <property type="match status" value="1"/>
</dbReference>